<dbReference type="KEGG" id="hbq:QI031_20485"/>
<gene>
    <name evidence="1" type="ORF">QI031_20485</name>
</gene>
<name>A0AAJ6P7Z7_9CYAN</name>
<proteinExistence type="predicted"/>
<evidence type="ECO:0000313" key="2">
    <source>
        <dbReference type="Proteomes" id="UP001223520"/>
    </source>
</evidence>
<sequence>MSGRKQTVFLFSMIIGEYEAPANAKLTVGTAFEQIGTFARLWINLNKQVARQIEMFGDALARYFHDFFGSGERRKIAHQIGEKSEICLLAFAIANVLKDDDNLMAARVANTRGKNAKPTPGGFVPVFKINRFSRFSDAIVNLKPVCLVLRC</sequence>
<dbReference type="Proteomes" id="UP001223520">
    <property type="component" value="Chromosome"/>
</dbReference>
<accession>A0AAJ6P7Z7</accession>
<dbReference type="EMBL" id="CP124543">
    <property type="protein sequence ID" value="WGV24165.1"/>
    <property type="molecule type" value="Genomic_DNA"/>
</dbReference>
<dbReference type="AlphaFoldDB" id="A0AAJ6P7Z7"/>
<evidence type="ECO:0000313" key="1">
    <source>
        <dbReference type="EMBL" id="WGV24165.1"/>
    </source>
</evidence>
<organism evidence="1 2">
    <name type="scientific">Halotia branconii CENA392</name>
    <dbReference type="NCBI Taxonomy" id="1539056"/>
    <lineage>
        <taxon>Bacteria</taxon>
        <taxon>Bacillati</taxon>
        <taxon>Cyanobacteriota</taxon>
        <taxon>Cyanophyceae</taxon>
        <taxon>Nostocales</taxon>
        <taxon>Nodulariaceae</taxon>
        <taxon>Halotia</taxon>
    </lineage>
</organism>
<protein>
    <submittedName>
        <fullName evidence="1">Uncharacterized protein</fullName>
    </submittedName>
</protein>
<reference evidence="1 2" key="1">
    <citation type="journal article" date="2023" name="Limnol Oceanogr Lett">
        <title>Environmental adaptations by the intertidal Antarctic cyanobacterium Halotia branconii CENA392 as revealed using long-read genome sequencing.</title>
        <authorList>
            <person name="Dextro R.B."/>
            <person name="Delbaje E."/>
            <person name="Freitas P.N.N."/>
            <person name="Geraldes V."/>
            <person name="Pinto E."/>
            <person name="Long P.F."/>
            <person name="Fiore M.F."/>
        </authorList>
    </citation>
    <scope>NUCLEOTIDE SEQUENCE [LARGE SCALE GENOMIC DNA]</scope>
    <source>
        <strain evidence="1 2">CENA392</strain>
    </source>
</reference>
<keyword evidence="2" id="KW-1185">Reference proteome</keyword>